<gene>
    <name evidence="7" type="primary">murI</name>
    <name evidence="8" type="ORF">J2R62_09405</name>
</gene>
<dbReference type="InterPro" id="IPR004391">
    <property type="entry name" value="Glu_race"/>
</dbReference>
<dbReference type="GO" id="GO:0008881">
    <property type="term" value="F:glutamate racemase activity"/>
    <property type="evidence" value="ECO:0007669"/>
    <property type="project" value="UniProtKB-UniRule"/>
</dbReference>
<name>A0A8I1W763_PLESH</name>
<keyword evidence="5 7" id="KW-0413">Isomerase</keyword>
<evidence type="ECO:0000256" key="2">
    <source>
        <dbReference type="ARBA" id="ARBA00013090"/>
    </source>
</evidence>
<evidence type="ECO:0000256" key="5">
    <source>
        <dbReference type="ARBA" id="ARBA00023235"/>
    </source>
</evidence>
<dbReference type="PANTHER" id="PTHR21198">
    <property type="entry name" value="GLUTAMATE RACEMASE"/>
    <property type="match status" value="1"/>
</dbReference>
<dbReference type="InterPro" id="IPR018187">
    <property type="entry name" value="Asp/Glu_racemase_AS_1"/>
</dbReference>
<proteinExistence type="inferred from homology"/>
<feature type="binding site" evidence="7">
    <location>
        <begin position="48"/>
        <end position="49"/>
    </location>
    <ligand>
        <name>substrate</name>
    </ligand>
</feature>
<reference evidence="8" key="1">
    <citation type="submission" date="2021-03" db="EMBL/GenBank/DDBJ databases">
        <title>Plesiomonas shigelloides zfcc0051, isolated from zebrafish feces.</title>
        <authorList>
            <person name="Vanderhoek Z."/>
            <person name="Gaulke C."/>
        </authorList>
    </citation>
    <scope>NUCLEOTIDE SEQUENCE</scope>
    <source>
        <strain evidence="8">Zfcc0051</strain>
    </source>
</reference>
<dbReference type="UniPathway" id="UPA00219"/>
<dbReference type="HAMAP" id="MF_00258">
    <property type="entry name" value="Glu_racemase"/>
    <property type="match status" value="1"/>
</dbReference>
<dbReference type="GO" id="GO:0009252">
    <property type="term" value="P:peptidoglycan biosynthetic process"/>
    <property type="evidence" value="ECO:0007669"/>
    <property type="project" value="UniProtKB-UniRule"/>
</dbReference>
<comment type="pathway">
    <text evidence="7">Cell wall biogenesis; peptidoglycan biosynthesis.</text>
</comment>
<keyword evidence="3 7" id="KW-0133">Cell shape</keyword>
<dbReference type="FunFam" id="3.40.50.1860:FF:000001">
    <property type="entry name" value="Glutamate racemase"/>
    <property type="match status" value="1"/>
</dbReference>
<accession>A0A8I1W763</accession>
<comment type="catalytic activity">
    <reaction evidence="1 7">
        <text>L-glutamate = D-glutamate</text>
        <dbReference type="Rhea" id="RHEA:12813"/>
        <dbReference type="ChEBI" id="CHEBI:29985"/>
        <dbReference type="ChEBI" id="CHEBI:29986"/>
        <dbReference type="EC" id="5.1.1.3"/>
    </reaction>
</comment>
<keyword evidence="6 7" id="KW-0961">Cell wall biogenesis/degradation</keyword>
<dbReference type="InterPro" id="IPR001920">
    <property type="entry name" value="Asp/Glu_race"/>
</dbReference>
<evidence type="ECO:0000256" key="6">
    <source>
        <dbReference type="ARBA" id="ARBA00023316"/>
    </source>
</evidence>
<dbReference type="NCBIfam" id="TIGR00067">
    <property type="entry name" value="glut_race"/>
    <property type="match status" value="1"/>
</dbReference>
<feature type="binding site" evidence="7">
    <location>
        <begin position="16"/>
        <end position="17"/>
    </location>
    <ligand>
        <name>substrate</name>
    </ligand>
</feature>
<dbReference type="GO" id="GO:0008360">
    <property type="term" value="P:regulation of cell shape"/>
    <property type="evidence" value="ECO:0007669"/>
    <property type="project" value="UniProtKB-KW"/>
</dbReference>
<comment type="similarity">
    <text evidence="7">Belongs to the aspartate/glutamate racemases family.</text>
</comment>
<dbReference type="InterPro" id="IPR015942">
    <property type="entry name" value="Asp/Glu/hydantoin_racemase"/>
</dbReference>
<dbReference type="PROSITE" id="PS00923">
    <property type="entry name" value="ASP_GLU_RACEMASE_1"/>
    <property type="match status" value="1"/>
</dbReference>
<feature type="binding site" evidence="7">
    <location>
        <begin position="81"/>
        <end position="82"/>
    </location>
    <ligand>
        <name>substrate</name>
    </ligand>
</feature>
<protein>
    <recommendedName>
        <fullName evidence="2 7">Glutamate racemase</fullName>
        <ecNumber evidence="2 7">5.1.1.3</ecNumber>
    </recommendedName>
</protein>
<evidence type="ECO:0000256" key="3">
    <source>
        <dbReference type="ARBA" id="ARBA00022960"/>
    </source>
</evidence>
<evidence type="ECO:0000313" key="8">
    <source>
        <dbReference type="EMBL" id="MBO1108436.1"/>
    </source>
</evidence>
<feature type="active site" description="Proton donor/acceptor" evidence="7">
    <location>
        <position position="192"/>
    </location>
</feature>
<dbReference type="SUPFAM" id="SSF53681">
    <property type="entry name" value="Aspartate/glutamate racemase"/>
    <property type="match status" value="2"/>
</dbReference>
<evidence type="ECO:0000256" key="4">
    <source>
        <dbReference type="ARBA" id="ARBA00022984"/>
    </source>
</evidence>
<organism evidence="8 9">
    <name type="scientific">Plesiomonas shigelloides</name>
    <name type="common">Aeromonas shigelloides</name>
    <dbReference type="NCBI Taxonomy" id="703"/>
    <lineage>
        <taxon>Bacteria</taxon>
        <taxon>Pseudomonadati</taxon>
        <taxon>Pseudomonadota</taxon>
        <taxon>Gammaproteobacteria</taxon>
        <taxon>Enterobacterales</taxon>
        <taxon>Enterobacteriaceae</taxon>
        <taxon>Plesiomonas</taxon>
    </lineage>
</organism>
<evidence type="ECO:0000313" key="9">
    <source>
        <dbReference type="Proteomes" id="UP000664658"/>
    </source>
</evidence>
<dbReference type="Pfam" id="PF01177">
    <property type="entry name" value="Asp_Glu_race"/>
    <property type="match status" value="1"/>
</dbReference>
<evidence type="ECO:0000256" key="7">
    <source>
        <dbReference type="HAMAP-Rule" id="MF_00258"/>
    </source>
</evidence>
<dbReference type="GO" id="GO:0071555">
    <property type="term" value="P:cell wall organization"/>
    <property type="evidence" value="ECO:0007669"/>
    <property type="project" value="UniProtKB-KW"/>
</dbReference>
<dbReference type="Proteomes" id="UP000664658">
    <property type="component" value="Unassembled WGS sequence"/>
</dbReference>
<dbReference type="EMBL" id="JAFNAA010000009">
    <property type="protein sequence ID" value="MBO1108436.1"/>
    <property type="molecule type" value="Genomic_DNA"/>
</dbReference>
<keyword evidence="4 7" id="KW-0573">Peptidoglycan synthesis</keyword>
<dbReference type="EC" id="5.1.1.3" evidence="2 7"/>
<dbReference type="RefSeq" id="WP_207542095.1">
    <property type="nucleotide sequence ID" value="NZ_JAFNAA010000009.1"/>
</dbReference>
<evidence type="ECO:0000256" key="1">
    <source>
        <dbReference type="ARBA" id="ARBA00001602"/>
    </source>
</evidence>
<feature type="active site" description="Proton donor/acceptor" evidence="7">
    <location>
        <position position="80"/>
    </location>
</feature>
<feature type="binding site" evidence="7">
    <location>
        <begin position="193"/>
        <end position="194"/>
    </location>
    <ligand>
        <name>substrate</name>
    </ligand>
</feature>
<comment type="function">
    <text evidence="7">Provides the (R)-glutamate required for cell wall biosynthesis.</text>
</comment>
<sequence length="273" mass="30017">MTSDEHPLIPRVLIFDSGVGGLSVYQEIRQLLPDLPYIYAFDNACFPYGEQPQELIVERVLRTVAAVHQRHPLCMAVIACNTASTISLPALRKTFSFPIVGVVPAIKPAAAATRNGVVGLLATRATVKRPYTHTLIKQFASTCDVRLLGSAELVQLAEEKMQGKEIDKERLRAVLQPWLDAKPCPDVWVLACTHFPLLKAELQQLAPTGVQLIDSGQAVARRVKSLFSDELLATAQGLSEPNRAYCTHWDEKTATLASLFARENLGQLQPLLV</sequence>
<dbReference type="Gene3D" id="3.40.50.1860">
    <property type="match status" value="2"/>
</dbReference>
<dbReference type="PANTHER" id="PTHR21198:SF2">
    <property type="entry name" value="GLUTAMATE RACEMASE"/>
    <property type="match status" value="1"/>
</dbReference>
<comment type="caution">
    <text evidence="8">The sequence shown here is derived from an EMBL/GenBank/DDBJ whole genome shotgun (WGS) entry which is preliminary data.</text>
</comment>
<dbReference type="AlphaFoldDB" id="A0A8I1W763"/>